<comment type="caution">
    <text evidence="4">Lacks conserved residue(s) required for the propagation of feature annotation.</text>
</comment>
<accession>A0A6M8J4J8</accession>
<sequence>MAQATRAAQAQRSCDPAFPATVSVLLGYQGAAFAGFARQPGQLTVQGQVEQALSVMLRRPVEVVCAGRTDAGVHARGQVVSFDVTQDECERLLSRAAVRSLNALTHDRIAVQRVDRRPAGFSARFDAVEREYRYHVHEGAVPSLFASQVSWHVAGSLDVDAMQEAARCFVGEHDFKSFCKAASAEGKPTCRFVREVSLHRCEVLGEPLLQVRVVGNAFLHSMVRTMVGSLVAVGRGQRAPEWIAEALKAADRRAAGECAPAQGLVFWEVRYA</sequence>
<proteinExistence type="inferred from homology"/>
<comment type="catalytic activity">
    <reaction evidence="4 5">
        <text>uridine(38/39/40) in tRNA = pseudouridine(38/39/40) in tRNA</text>
        <dbReference type="Rhea" id="RHEA:22376"/>
        <dbReference type="Rhea" id="RHEA-COMP:10085"/>
        <dbReference type="Rhea" id="RHEA-COMP:10087"/>
        <dbReference type="ChEBI" id="CHEBI:65314"/>
        <dbReference type="ChEBI" id="CHEBI:65315"/>
        <dbReference type="EC" id="5.4.99.12"/>
    </reaction>
</comment>
<evidence type="ECO:0000256" key="2">
    <source>
        <dbReference type="ARBA" id="ARBA00022694"/>
    </source>
</evidence>
<name>A0A6M8J4J8_9ACTN</name>
<dbReference type="Gene3D" id="3.30.70.580">
    <property type="entry name" value="Pseudouridine synthase I, catalytic domain, N-terminal subdomain"/>
    <property type="match status" value="1"/>
</dbReference>
<reference evidence="7" key="1">
    <citation type="submission" date="2020-05" db="EMBL/GenBank/DDBJ databases">
        <title>Novel species in genus Nocardioides.</title>
        <authorList>
            <person name="Zhang G."/>
        </authorList>
    </citation>
    <scope>NUCLEOTIDE SEQUENCE [LARGE SCALE GENOMIC DNA]</scope>
    <source>
        <strain evidence="7">zg-1050</strain>
    </source>
</reference>
<dbReference type="InterPro" id="IPR020095">
    <property type="entry name" value="PsdUridine_synth_TruA_C"/>
</dbReference>
<dbReference type="SUPFAM" id="SSF55120">
    <property type="entry name" value="Pseudouridine synthase"/>
    <property type="match status" value="1"/>
</dbReference>
<evidence type="ECO:0000256" key="3">
    <source>
        <dbReference type="ARBA" id="ARBA00023235"/>
    </source>
</evidence>
<dbReference type="GO" id="GO:0031119">
    <property type="term" value="P:tRNA pseudouridine synthesis"/>
    <property type="evidence" value="ECO:0007669"/>
    <property type="project" value="UniProtKB-UniRule"/>
</dbReference>
<dbReference type="CDD" id="cd02570">
    <property type="entry name" value="PseudoU_synth_EcTruA"/>
    <property type="match status" value="1"/>
</dbReference>
<dbReference type="Gene3D" id="3.30.70.660">
    <property type="entry name" value="Pseudouridine synthase I, catalytic domain, C-terminal subdomain"/>
    <property type="match status" value="1"/>
</dbReference>
<comment type="function">
    <text evidence="4">Formation of pseudouridine at positions 38, 39 and 40 in the anticodon stem and loop of transfer RNAs.</text>
</comment>
<dbReference type="KEGG" id="bwa:HLV38_04125"/>
<dbReference type="InterPro" id="IPR020097">
    <property type="entry name" value="PsdUridine_synth_TruA_a/b_dom"/>
</dbReference>
<gene>
    <name evidence="4 6" type="primary">truA</name>
    <name evidence="6" type="ORF">HLV38_04125</name>
</gene>
<dbReference type="Proteomes" id="UP000503297">
    <property type="component" value="Chromosome"/>
</dbReference>
<dbReference type="PANTHER" id="PTHR11142:SF0">
    <property type="entry name" value="TRNA PSEUDOURIDINE SYNTHASE-LIKE 1"/>
    <property type="match status" value="1"/>
</dbReference>
<evidence type="ECO:0000256" key="4">
    <source>
        <dbReference type="HAMAP-Rule" id="MF_00171"/>
    </source>
</evidence>
<dbReference type="PIRSF" id="PIRSF001430">
    <property type="entry name" value="tRNA_psdUrid_synth"/>
    <property type="match status" value="1"/>
</dbReference>
<dbReference type="InterPro" id="IPR001406">
    <property type="entry name" value="PsdUridine_synth_TruA"/>
</dbReference>
<dbReference type="FunFam" id="3.30.70.580:FF:000001">
    <property type="entry name" value="tRNA pseudouridine synthase A"/>
    <property type="match status" value="1"/>
</dbReference>
<keyword evidence="3 4" id="KW-0413">Isomerase</keyword>
<dbReference type="InterPro" id="IPR020103">
    <property type="entry name" value="PsdUridine_synth_cat_dom_sf"/>
</dbReference>
<dbReference type="EMBL" id="CP053716">
    <property type="protein sequence ID" value="QKF08021.1"/>
    <property type="molecule type" value="Genomic_DNA"/>
</dbReference>
<evidence type="ECO:0000256" key="1">
    <source>
        <dbReference type="ARBA" id="ARBA00009375"/>
    </source>
</evidence>
<dbReference type="GO" id="GO:0003723">
    <property type="term" value="F:RNA binding"/>
    <property type="evidence" value="ECO:0007669"/>
    <property type="project" value="InterPro"/>
</dbReference>
<dbReference type="AlphaFoldDB" id="A0A6M8J4J8"/>
<dbReference type="Pfam" id="PF01416">
    <property type="entry name" value="PseudoU_synth_1"/>
    <property type="match status" value="2"/>
</dbReference>
<dbReference type="NCBIfam" id="TIGR00071">
    <property type="entry name" value="hisT_truA"/>
    <property type="match status" value="1"/>
</dbReference>
<feature type="binding site" evidence="4">
    <location>
        <position position="132"/>
    </location>
    <ligand>
        <name>substrate</name>
    </ligand>
</feature>
<evidence type="ECO:0000313" key="7">
    <source>
        <dbReference type="Proteomes" id="UP000503297"/>
    </source>
</evidence>
<comment type="subunit">
    <text evidence="4">Homodimer.</text>
</comment>
<dbReference type="HAMAP" id="MF_00171">
    <property type="entry name" value="TruA"/>
    <property type="match status" value="1"/>
</dbReference>
<dbReference type="PANTHER" id="PTHR11142">
    <property type="entry name" value="PSEUDOURIDYLATE SYNTHASE"/>
    <property type="match status" value="1"/>
</dbReference>
<organism evidence="6 7">
    <name type="scientific">Berryella wangjianweii</name>
    <dbReference type="NCBI Taxonomy" id="2734634"/>
    <lineage>
        <taxon>Bacteria</taxon>
        <taxon>Bacillati</taxon>
        <taxon>Actinomycetota</taxon>
        <taxon>Coriobacteriia</taxon>
        <taxon>Eggerthellales</taxon>
        <taxon>Eggerthellaceae</taxon>
        <taxon>Berryella</taxon>
    </lineage>
</organism>
<keyword evidence="7" id="KW-1185">Reference proteome</keyword>
<evidence type="ECO:0000313" key="6">
    <source>
        <dbReference type="EMBL" id="QKF08021.1"/>
    </source>
</evidence>
<comment type="similarity">
    <text evidence="1 4 5">Belongs to the tRNA pseudouridine synthase TruA family.</text>
</comment>
<dbReference type="InterPro" id="IPR020094">
    <property type="entry name" value="TruA/RsuA/RluB/E/F_N"/>
</dbReference>
<evidence type="ECO:0000256" key="5">
    <source>
        <dbReference type="RuleBase" id="RU003792"/>
    </source>
</evidence>
<dbReference type="GO" id="GO:0160147">
    <property type="term" value="F:tRNA pseudouridine(38-40) synthase activity"/>
    <property type="evidence" value="ECO:0007669"/>
    <property type="project" value="UniProtKB-EC"/>
</dbReference>
<keyword evidence="2 4" id="KW-0819">tRNA processing</keyword>
<protein>
    <recommendedName>
        <fullName evidence="4">tRNA pseudouridine synthase A</fullName>
        <ecNumber evidence="4">5.4.99.12</ecNumber>
    </recommendedName>
    <alternativeName>
        <fullName evidence="4">tRNA pseudouridine(38-40) synthase</fullName>
    </alternativeName>
    <alternativeName>
        <fullName evidence="4">tRNA pseudouridylate synthase I</fullName>
    </alternativeName>
    <alternativeName>
        <fullName evidence="4">tRNA-uridine isomerase I</fullName>
    </alternativeName>
</protein>
<dbReference type="EC" id="5.4.99.12" evidence="4"/>
<feature type="active site" description="Nucleophile" evidence="4">
    <location>
        <position position="70"/>
    </location>
</feature>